<evidence type="ECO:0000256" key="1">
    <source>
        <dbReference type="SAM" id="MobiDB-lite"/>
    </source>
</evidence>
<organism evidence="2 3">
    <name type="scientific">Armillaria luteobubalina</name>
    <dbReference type="NCBI Taxonomy" id="153913"/>
    <lineage>
        <taxon>Eukaryota</taxon>
        <taxon>Fungi</taxon>
        <taxon>Dikarya</taxon>
        <taxon>Basidiomycota</taxon>
        <taxon>Agaricomycotina</taxon>
        <taxon>Agaricomycetes</taxon>
        <taxon>Agaricomycetidae</taxon>
        <taxon>Agaricales</taxon>
        <taxon>Marasmiineae</taxon>
        <taxon>Physalacriaceae</taxon>
        <taxon>Armillaria</taxon>
    </lineage>
</organism>
<feature type="region of interest" description="Disordered" evidence="1">
    <location>
        <begin position="227"/>
        <end position="252"/>
    </location>
</feature>
<name>A0AA39QBQ4_9AGAR</name>
<gene>
    <name evidence="2" type="ORF">EDD18DRAFT_56409</name>
</gene>
<feature type="region of interest" description="Disordered" evidence="1">
    <location>
        <begin position="82"/>
        <end position="106"/>
    </location>
</feature>
<dbReference type="EMBL" id="JAUEPU010000010">
    <property type="protein sequence ID" value="KAK0498951.1"/>
    <property type="molecule type" value="Genomic_DNA"/>
</dbReference>
<protein>
    <submittedName>
        <fullName evidence="2">Uncharacterized protein</fullName>
    </submittedName>
</protein>
<dbReference type="Proteomes" id="UP001175228">
    <property type="component" value="Unassembled WGS sequence"/>
</dbReference>
<reference evidence="2" key="1">
    <citation type="submission" date="2023-06" db="EMBL/GenBank/DDBJ databases">
        <authorList>
            <consortium name="Lawrence Berkeley National Laboratory"/>
            <person name="Ahrendt S."/>
            <person name="Sahu N."/>
            <person name="Indic B."/>
            <person name="Wong-Bajracharya J."/>
            <person name="Merenyi Z."/>
            <person name="Ke H.-M."/>
            <person name="Monk M."/>
            <person name="Kocsube S."/>
            <person name="Drula E."/>
            <person name="Lipzen A."/>
            <person name="Balint B."/>
            <person name="Henrissat B."/>
            <person name="Andreopoulos B."/>
            <person name="Martin F.M."/>
            <person name="Harder C.B."/>
            <person name="Rigling D."/>
            <person name="Ford K.L."/>
            <person name="Foster G.D."/>
            <person name="Pangilinan J."/>
            <person name="Papanicolaou A."/>
            <person name="Barry K."/>
            <person name="LaButti K."/>
            <person name="Viragh M."/>
            <person name="Koriabine M."/>
            <person name="Yan M."/>
            <person name="Riley R."/>
            <person name="Champramary S."/>
            <person name="Plett K.L."/>
            <person name="Tsai I.J."/>
            <person name="Slot J."/>
            <person name="Sipos G."/>
            <person name="Plett J."/>
            <person name="Nagy L.G."/>
            <person name="Grigoriev I.V."/>
        </authorList>
    </citation>
    <scope>NUCLEOTIDE SEQUENCE</scope>
    <source>
        <strain evidence="2">HWK02</strain>
    </source>
</reference>
<proteinExistence type="predicted"/>
<comment type="caution">
    <text evidence="2">The sequence shown here is derived from an EMBL/GenBank/DDBJ whole genome shotgun (WGS) entry which is preliminary data.</text>
</comment>
<accession>A0AA39QBQ4</accession>
<dbReference type="AlphaFoldDB" id="A0AA39QBQ4"/>
<keyword evidence="3" id="KW-1185">Reference proteome</keyword>
<evidence type="ECO:0000313" key="2">
    <source>
        <dbReference type="EMBL" id="KAK0498951.1"/>
    </source>
</evidence>
<sequence>MSNTDTPSTVFFEGEPKGAMHEMSLSACISMLIAACETDKVNIIRLEYIKYTKGWHHEAILVELQEVDADTASPRKAYALVDRDADRPPAKRSRFSSSPSLSSQARHDVRLSRDKDAFTTGSDRYEVQRHIDSNTRPWPFIQFLVAASVVAKTKPRYNPFTAHCYWYARSVWDVAVLHLQNVWYDGWEKAVHGAVPARGVALELFAKFKGAWTELETDIKKWRQDKREKDNRDASLEGVIKGREEAAQEKEDLKRQNAALEARLKLLEAQQGRQLAAD</sequence>
<evidence type="ECO:0000313" key="3">
    <source>
        <dbReference type="Proteomes" id="UP001175228"/>
    </source>
</evidence>